<dbReference type="InterPro" id="IPR011042">
    <property type="entry name" value="6-blade_b-propeller_TolB-like"/>
</dbReference>
<organism evidence="5 6">
    <name type="scientific">Sparassis crispa</name>
    <dbReference type="NCBI Taxonomy" id="139825"/>
    <lineage>
        <taxon>Eukaryota</taxon>
        <taxon>Fungi</taxon>
        <taxon>Dikarya</taxon>
        <taxon>Basidiomycota</taxon>
        <taxon>Agaricomycotina</taxon>
        <taxon>Agaricomycetes</taxon>
        <taxon>Polyporales</taxon>
        <taxon>Sparassidaceae</taxon>
        <taxon>Sparassis</taxon>
    </lineage>
</organism>
<sequence length="474" mass="51659">MALRLKSRGQLHLPTPSHAHGVHKEAGHVHGMNNVLALLAAAASAQSNPFDFPEYPPAGTPDWNEILASAQGVRPYGIATDPALANVLVHYDTGYFGPQIELIHAYYNYVPTGVGASSDGSVFTCFPRGNETFTLAILSSPTTEVAWPNEDWNTPETFSNSSNPGYSIATSKFLFVQSVVVDGRDRVWALDTGRPRVNGTVLLAAVPGGPKLIGFYLNGTNFASYTFPSDVVYADSSLNDVRFDLRGGGYAYITDSSPQRPAIVVVDLTTGQSWRHLESHPSVSLDLNFVPLYNGVPFYYHNDIAPNAVINYEAFAVDGIALAADGEHLYISPLSDRHLWRIPTSFLKVQPSSKNPYAGLLARQAVQLATETGSNADGLETDASGYIYSGSIEHNGINRFNNNTGIMEPFIRNPVIQWPDTLSVVTLQSGGKYLYFTSNQLWLSPDYQNGTDLRTKPYAMFRVPLEAGKATQTE</sequence>
<comment type="caution">
    <text evidence="5">The sequence shown here is derived from an EMBL/GenBank/DDBJ whole genome shotgun (WGS) entry which is preliminary data.</text>
</comment>
<evidence type="ECO:0000313" key="5">
    <source>
        <dbReference type="EMBL" id="GBE87647.1"/>
    </source>
</evidence>
<dbReference type="GO" id="GO:0005576">
    <property type="term" value="C:extracellular region"/>
    <property type="evidence" value="ECO:0007669"/>
    <property type="project" value="UniProtKB-SubCell"/>
</dbReference>
<evidence type="ECO:0000256" key="3">
    <source>
        <dbReference type="ARBA" id="ARBA00022525"/>
    </source>
</evidence>
<evidence type="ECO:0000256" key="2">
    <source>
        <dbReference type="ARBA" id="ARBA00009127"/>
    </source>
</evidence>
<dbReference type="OrthoDB" id="7776143at2759"/>
<dbReference type="EMBL" id="BFAD01000011">
    <property type="protein sequence ID" value="GBE87647.1"/>
    <property type="molecule type" value="Genomic_DNA"/>
</dbReference>
<protein>
    <recommendedName>
        <fullName evidence="7">Major royal jelly protein</fullName>
    </recommendedName>
</protein>
<dbReference type="SUPFAM" id="SSF63829">
    <property type="entry name" value="Calcium-dependent phosphotriesterase"/>
    <property type="match status" value="1"/>
</dbReference>
<comment type="subcellular location">
    <subcellularLocation>
        <location evidence="1">Secreted</location>
    </subcellularLocation>
</comment>
<keyword evidence="6" id="KW-1185">Reference proteome</keyword>
<dbReference type="AlphaFoldDB" id="A0A401GZQ5"/>
<evidence type="ECO:0000256" key="1">
    <source>
        <dbReference type="ARBA" id="ARBA00004613"/>
    </source>
</evidence>
<dbReference type="GeneID" id="38784564"/>
<dbReference type="PANTHER" id="PTHR10009">
    <property type="entry name" value="PROTEIN YELLOW-RELATED"/>
    <property type="match status" value="1"/>
</dbReference>
<dbReference type="PANTHER" id="PTHR10009:SF18">
    <property type="entry name" value="PROTEIN YELLOW-LIKE PROTEIN"/>
    <property type="match status" value="1"/>
</dbReference>
<proteinExistence type="inferred from homology"/>
<evidence type="ECO:0008006" key="7">
    <source>
        <dbReference type="Google" id="ProtNLM"/>
    </source>
</evidence>
<dbReference type="STRING" id="139825.A0A401GZQ5"/>
<dbReference type="Gene3D" id="2.120.10.30">
    <property type="entry name" value="TolB, C-terminal domain"/>
    <property type="match status" value="1"/>
</dbReference>
<dbReference type="Pfam" id="PF03022">
    <property type="entry name" value="MRJP"/>
    <property type="match status" value="1"/>
</dbReference>
<dbReference type="InterPro" id="IPR017996">
    <property type="entry name" value="MRJP/yellow-related"/>
</dbReference>
<evidence type="ECO:0000256" key="4">
    <source>
        <dbReference type="SAM" id="MobiDB-lite"/>
    </source>
</evidence>
<gene>
    <name evidence="5" type="ORF">SCP_1103240</name>
</gene>
<dbReference type="InParanoid" id="A0A401GZQ5"/>
<dbReference type="RefSeq" id="XP_027618560.1">
    <property type="nucleotide sequence ID" value="XM_027762759.1"/>
</dbReference>
<accession>A0A401GZQ5</accession>
<reference evidence="5 6" key="1">
    <citation type="journal article" date="2018" name="Sci. Rep.">
        <title>Genome sequence of the cauliflower mushroom Sparassis crispa (Hanabiratake) and its association with beneficial usage.</title>
        <authorList>
            <person name="Kiyama R."/>
            <person name="Furutani Y."/>
            <person name="Kawaguchi K."/>
            <person name="Nakanishi T."/>
        </authorList>
    </citation>
    <scope>NUCLEOTIDE SEQUENCE [LARGE SCALE GENOMIC DNA]</scope>
</reference>
<name>A0A401GZQ5_9APHY</name>
<keyword evidence="3" id="KW-0964">Secreted</keyword>
<feature type="region of interest" description="Disordered" evidence="4">
    <location>
        <begin position="1"/>
        <end position="23"/>
    </location>
</feature>
<dbReference type="Proteomes" id="UP000287166">
    <property type="component" value="Unassembled WGS sequence"/>
</dbReference>
<evidence type="ECO:0000313" key="6">
    <source>
        <dbReference type="Proteomes" id="UP000287166"/>
    </source>
</evidence>
<comment type="similarity">
    <text evidence="2">Belongs to the major royal jelly protein family.</text>
</comment>